<dbReference type="InterPro" id="IPR003256">
    <property type="entry name" value="Ribosomal_uL24"/>
</dbReference>
<evidence type="ECO:0000256" key="4">
    <source>
        <dbReference type="ARBA" id="ARBA00035206"/>
    </source>
</evidence>
<evidence type="ECO:0000313" key="10">
    <source>
        <dbReference type="Proteomes" id="UP000007881"/>
    </source>
</evidence>
<gene>
    <name evidence="5 9" type="primary">rplX</name>
    <name evidence="9" type="ordered locus">PSMK_29070</name>
</gene>
<dbReference type="Gene3D" id="2.30.30.30">
    <property type="match status" value="1"/>
</dbReference>
<evidence type="ECO:0000259" key="8">
    <source>
        <dbReference type="SMART" id="SM00739"/>
    </source>
</evidence>
<dbReference type="HAMAP" id="MF_01326_B">
    <property type="entry name" value="Ribosomal_uL24_B"/>
    <property type="match status" value="1"/>
</dbReference>
<keyword evidence="5" id="KW-0694">RNA-binding</keyword>
<keyword evidence="2 5" id="KW-0689">Ribosomal protein</keyword>
<dbReference type="InterPro" id="IPR008991">
    <property type="entry name" value="Translation_prot_SH3-like_sf"/>
</dbReference>
<dbReference type="eggNOG" id="COG0198">
    <property type="taxonomic scope" value="Bacteria"/>
</dbReference>
<evidence type="ECO:0000256" key="2">
    <source>
        <dbReference type="ARBA" id="ARBA00022980"/>
    </source>
</evidence>
<dbReference type="KEGG" id="phm:PSMK_29070"/>
<dbReference type="PANTHER" id="PTHR12903">
    <property type="entry name" value="MITOCHONDRIAL RIBOSOMAL PROTEIN L24"/>
    <property type="match status" value="1"/>
</dbReference>
<feature type="region of interest" description="Disordered" evidence="7">
    <location>
        <begin position="74"/>
        <end position="96"/>
    </location>
</feature>
<dbReference type="Pfam" id="PF17136">
    <property type="entry name" value="ribosomal_L24"/>
    <property type="match status" value="1"/>
</dbReference>
<dbReference type="GO" id="GO:0006412">
    <property type="term" value="P:translation"/>
    <property type="evidence" value="ECO:0007669"/>
    <property type="project" value="UniProtKB-UniRule"/>
</dbReference>
<dbReference type="SUPFAM" id="SSF50104">
    <property type="entry name" value="Translation proteins SH3-like domain"/>
    <property type="match status" value="1"/>
</dbReference>
<comment type="subunit">
    <text evidence="5">Part of the 50S ribosomal subunit.</text>
</comment>
<dbReference type="Proteomes" id="UP000007881">
    <property type="component" value="Chromosome"/>
</dbReference>
<keyword evidence="5" id="KW-0699">rRNA-binding</keyword>
<accession>I0IIH8</accession>
<feature type="domain" description="KOW" evidence="8">
    <location>
        <begin position="4"/>
        <end position="31"/>
    </location>
</feature>
<evidence type="ECO:0000313" key="9">
    <source>
        <dbReference type="EMBL" id="BAM05066.1"/>
    </source>
</evidence>
<evidence type="ECO:0000256" key="6">
    <source>
        <dbReference type="RuleBase" id="RU003477"/>
    </source>
</evidence>
<dbReference type="CDD" id="cd06089">
    <property type="entry name" value="KOW_RPL26"/>
    <property type="match status" value="1"/>
</dbReference>
<dbReference type="HOGENOM" id="CLU_093315_2_3_0"/>
<evidence type="ECO:0000256" key="1">
    <source>
        <dbReference type="ARBA" id="ARBA00010618"/>
    </source>
</evidence>
<dbReference type="RefSeq" id="WP_014438274.1">
    <property type="nucleotide sequence ID" value="NC_017080.1"/>
</dbReference>
<comment type="similarity">
    <text evidence="1 5 6">Belongs to the universal ribosomal protein uL24 family.</text>
</comment>
<protein>
    <recommendedName>
        <fullName evidence="4 5">Large ribosomal subunit protein uL24</fullName>
    </recommendedName>
</protein>
<keyword evidence="10" id="KW-1185">Reference proteome</keyword>
<organism evidence="9 10">
    <name type="scientific">Phycisphaera mikurensis (strain NBRC 102666 / KCTC 22515 / FYK2301M01)</name>
    <dbReference type="NCBI Taxonomy" id="1142394"/>
    <lineage>
        <taxon>Bacteria</taxon>
        <taxon>Pseudomonadati</taxon>
        <taxon>Planctomycetota</taxon>
        <taxon>Phycisphaerae</taxon>
        <taxon>Phycisphaerales</taxon>
        <taxon>Phycisphaeraceae</taxon>
        <taxon>Phycisphaera</taxon>
    </lineage>
</organism>
<dbReference type="InterPro" id="IPR014722">
    <property type="entry name" value="Rib_uL2_dom2"/>
</dbReference>
<dbReference type="GO" id="GO:0005840">
    <property type="term" value="C:ribosome"/>
    <property type="evidence" value="ECO:0007669"/>
    <property type="project" value="UniProtKB-KW"/>
</dbReference>
<dbReference type="InterPro" id="IPR057264">
    <property type="entry name" value="Ribosomal_uL24_C"/>
</dbReference>
<dbReference type="SMART" id="SM00739">
    <property type="entry name" value="KOW"/>
    <property type="match status" value="1"/>
</dbReference>
<dbReference type="GO" id="GO:0003735">
    <property type="term" value="F:structural constituent of ribosome"/>
    <property type="evidence" value="ECO:0007669"/>
    <property type="project" value="InterPro"/>
</dbReference>
<evidence type="ECO:0000256" key="7">
    <source>
        <dbReference type="SAM" id="MobiDB-lite"/>
    </source>
</evidence>
<name>I0IIH8_PHYMF</name>
<reference evidence="9 10" key="1">
    <citation type="submission" date="2012-02" db="EMBL/GenBank/DDBJ databases">
        <title>Complete genome sequence of Phycisphaera mikurensis NBRC 102666.</title>
        <authorList>
            <person name="Ankai A."/>
            <person name="Hosoyama A."/>
            <person name="Terui Y."/>
            <person name="Sekine M."/>
            <person name="Fukai R."/>
            <person name="Kato Y."/>
            <person name="Nakamura S."/>
            <person name="Yamada-Narita S."/>
            <person name="Kawakoshi A."/>
            <person name="Fukunaga Y."/>
            <person name="Yamazaki S."/>
            <person name="Fujita N."/>
        </authorList>
    </citation>
    <scope>NUCLEOTIDE SEQUENCE [LARGE SCALE GENOMIC DNA]</scope>
    <source>
        <strain evidence="10">NBRC 102666 / KCTC 22515 / FYK2301M01</strain>
    </source>
</reference>
<feature type="compositionally biased region" description="Polar residues" evidence="7">
    <location>
        <begin position="15"/>
        <end position="24"/>
    </location>
</feature>
<dbReference type="GO" id="GO:0019843">
    <property type="term" value="F:rRNA binding"/>
    <property type="evidence" value="ECO:0007669"/>
    <property type="project" value="UniProtKB-UniRule"/>
</dbReference>
<dbReference type="PROSITE" id="PS01108">
    <property type="entry name" value="RIBOSOMAL_L24"/>
    <property type="match status" value="1"/>
</dbReference>
<comment type="function">
    <text evidence="5">One of two assembly initiator proteins, it binds directly to the 5'-end of the 23S rRNA, where it nucleates assembly of the 50S subunit.</text>
</comment>
<evidence type="ECO:0000256" key="3">
    <source>
        <dbReference type="ARBA" id="ARBA00023274"/>
    </source>
</evidence>
<dbReference type="InterPro" id="IPR005825">
    <property type="entry name" value="Ribosomal_uL24_CS"/>
</dbReference>
<dbReference type="InterPro" id="IPR041988">
    <property type="entry name" value="Ribosomal_uL24_KOW"/>
</dbReference>
<evidence type="ECO:0000256" key="5">
    <source>
        <dbReference type="HAMAP-Rule" id="MF_01326"/>
    </source>
</evidence>
<dbReference type="Pfam" id="PF00467">
    <property type="entry name" value="KOW"/>
    <property type="match status" value="1"/>
</dbReference>
<keyword evidence="3 5" id="KW-0687">Ribonucleoprotein</keyword>
<feature type="region of interest" description="Disordered" evidence="7">
    <location>
        <begin position="1"/>
        <end position="30"/>
    </location>
</feature>
<dbReference type="AlphaFoldDB" id="I0IIH8"/>
<comment type="function">
    <text evidence="5">One of the proteins that surrounds the polypeptide exit tunnel on the outside of the subunit.</text>
</comment>
<dbReference type="NCBIfam" id="TIGR01079">
    <property type="entry name" value="rplX_bact"/>
    <property type="match status" value="1"/>
</dbReference>
<sequence>MKRHVRKGDTVKVLSGSSKGQTGTVLKVLTSDRPNDERVLVEGVNLRTKRVRATQSNPQGGTINTEVSIHISNVSPVDANGKPTRVRYQTRDDGSKVRVAATTGDVLGPELKKSRD</sequence>
<dbReference type="OrthoDB" id="9807419at2"/>
<dbReference type="GO" id="GO:1990904">
    <property type="term" value="C:ribonucleoprotein complex"/>
    <property type="evidence" value="ECO:0007669"/>
    <property type="project" value="UniProtKB-KW"/>
</dbReference>
<dbReference type="EMBL" id="AP012338">
    <property type="protein sequence ID" value="BAM05066.1"/>
    <property type="molecule type" value="Genomic_DNA"/>
</dbReference>
<dbReference type="STRING" id="1142394.PSMK_29070"/>
<dbReference type="InterPro" id="IPR005824">
    <property type="entry name" value="KOW"/>
</dbReference>
<proteinExistence type="inferred from homology"/>